<dbReference type="InterPro" id="IPR036322">
    <property type="entry name" value="WD40_repeat_dom_sf"/>
</dbReference>
<feature type="repeat" description="WD" evidence="1">
    <location>
        <begin position="3220"/>
        <end position="3261"/>
    </location>
</feature>
<dbReference type="InParanoid" id="E0VRK9"/>
<dbReference type="InterPro" id="IPR001680">
    <property type="entry name" value="WD40_rpt"/>
</dbReference>
<reference evidence="4" key="1">
    <citation type="submission" date="2007-04" db="EMBL/GenBank/DDBJ databases">
        <title>Annotation of Pediculus humanus corporis strain USDA.</title>
        <authorList>
            <person name="Kirkness E."/>
            <person name="Hannick L."/>
            <person name="Hass B."/>
            <person name="Bruggner R."/>
            <person name="Lawson D."/>
            <person name="Bidwell S."/>
            <person name="Joardar V."/>
            <person name="Caler E."/>
            <person name="Walenz B."/>
            <person name="Inman J."/>
            <person name="Schobel S."/>
            <person name="Galinsky K."/>
            <person name="Amedeo P."/>
            <person name="Strausberg R."/>
        </authorList>
    </citation>
    <scope>NUCLEOTIDE SEQUENCE</scope>
    <source>
        <strain evidence="4">USDA</strain>
    </source>
</reference>
<evidence type="ECO:0000313" key="5">
    <source>
        <dbReference type="EnsemblMetazoa" id="PHUM399810-PA"/>
    </source>
</evidence>
<feature type="compositionally biased region" description="Basic and acidic residues" evidence="2">
    <location>
        <begin position="656"/>
        <end position="666"/>
    </location>
</feature>
<dbReference type="KEGG" id="phu:Phum_PHUM399810"/>
<accession>E0VRK9</accession>
<dbReference type="InterPro" id="IPR015943">
    <property type="entry name" value="WD40/YVTN_repeat-like_dom_sf"/>
</dbReference>
<dbReference type="FunCoup" id="E0VRK9">
    <property type="interactions" value="856"/>
</dbReference>
<dbReference type="PROSITE" id="PS50294">
    <property type="entry name" value="WD_REPEATS_REGION"/>
    <property type="match status" value="1"/>
</dbReference>
<dbReference type="OMA" id="AENGNTC"/>
<dbReference type="RefSeq" id="XP_002428753.1">
    <property type="nucleotide sequence ID" value="XM_002428708.1"/>
</dbReference>
<protein>
    <submittedName>
        <fullName evidence="4 5">Rabconnectin, putative</fullName>
    </submittedName>
</protein>
<feature type="region of interest" description="Disordered" evidence="2">
    <location>
        <begin position="462"/>
        <end position="512"/>
    </location>
</feature>
<feature type="compositionally biased region" description="Polar residues" evidence="2">
    <location>
        <begin position="477"/>
        <end position="488"/>
    </location>
</feature>
<evidence type="ECO:0000313" key="4">
    <source>
        <dbReference type="EMBL" id="EEB16015.1"/>
    </source>
</evidence>
<dbReference type="SUPFAM" id="SSF50978">
    <property type="entry name" value="WD40 repeat-like"/>
    <property type="match status" value="2"/>
</dbReference>
<reference evidence="5" key="3">
    <citation type="submission" date="2021-02" db="UniProtKB">
        <authorList>
            <consortium name="EnsemblMetazoa"/>
        </authorList>
    </citation>
    <scope>IDENTIFICATION</scope>
    <source>
        <strain evidence="5">USDA</strain>
    </source>
</reference>
<feature type="compositionally biased region" description="Basic and acidic residues" evidence="2">
    <location>
        <begin position="462"/>
        <end position="475"/>
    </location>
</feature>
<dbReference type="EMBL" id="DS235478">
    <property type="protein sequence ID" value="EEB16015.1"/>
    <property type="molecule type" value="Genomic_DNA"/>
</dbReference>
<evidence type="ECO:0000259" key="3">
    <source>
        <dbReference type="Pfam" id="PF12234"/>
    </source>
</evidence>
<feature type="compositionally biased region" description="Low complexity" evidence="2">
    <location>
        <begin position="669"/>
        <end position="686"/>
    </location>
</feature>
<dbReference type="InterPro" id="IPR052208">
    <property type="entry name" value="DmX-like/RAVE_component"/>
</dbReference>
<sequence length="3332" mass="371830">MNRHQVLSGACNSGDRCFAVGSVEGIPFTAYAAGCNIVILASNFERVQIIPGAVHNYVRISCLDSSTDTGKIAAAYEKQVCIFEPTPLIPSSSSNHVLDYRWVQTGTLTTESSITSLSWNLEGTRLLTGGDTLQMWHQNIIPIHEDDYSHAGPGDGTSNVTFEIGEECHPNMGSNNGLNNQISNLPVEEDSPAWECVWRCKTSAPVTHMAFSPDSTLFATAGNNDRLVKIWFENKHLLFPTKSMDQNNISNQVSVHSMHTGEINFSFIYIAHPRAVTHLSWRETSKYMPKGSVSNMLVTSCKDNICRIWVETILPDDGLVNMYQFDPLAAQNPKFRTHRHKHRFMQRLKHMKTCFHLRRNAKHNQSVGSLPPDRPVPTLLSTYSVHDFHNYGLQGTGMTPGLHFHLAASVNAETDIPLVPSLVTGDPDREPNFILHWLNNNEMHFSQQAENILQELHRKMAEKEDTDTHIDEKKSTVQKLSKSVSQDESGSDEHPQGSYPSSGAHSHQSISAATSTNSLVAENGPTVGHIPDSLDTKIDSLLRDWHHSPDLLYSIHPIDGSFLIWVVEWLDEYHSGSFRQAQVSFSTRIPNAFPLGDAMTMSTHVYLYNTNHSLHYREVLKPVASKNLKNGFEAHEPLLTPLPSVIEEDTAELNDSDSHFKQEDVVKPSGSTSSTGIESEGGNTSEALGPTPPVISMVSKHSNGTLNLWQLQFADKSKFSQVLSIGHASRASGHRFRVNDITCHPVLPLLLTTSHHNLPDCPTKSDSEIKELTVQTGFCSELILWRVDAVGPLLKSGGVSELARINSPEISAFSNVAWIPTLLPSTTLGNLSNSPSACFVASDGECLRVYQAVIDARTLLAEVSSSERRSRMMDSIDSLSTAVSSDNGVKHSSLHDKIKIVSQQSTSRPGCIIQLDAIADATHDWQNTQFLHVFQEQLITGERCEVSSDGNRLSEELGLMESQMGAMVDLQQAAVFEEPFYIVVLERTTTGTTVHMWRLVIASQPTTPEMSGSMMYVPDSHIVQDEDDLEAHARSSTLESNKLFSNVVHAPHVLITTTKVCTQDLSLPEGVEVIHASPAAGHLSSASIYPACFAPYIIVTACSDSTVRFWKCKIGKRDNSNRHAFSYEWCEWEMIRKDQESMIEISGQPLNISAAYSGRIACAYKHGKSFTRPSKNDPDSRYVNLCVAIYECESTGGSEWILEDTIHLKNIHLPRIRVDPNLDLSVLQDQNYIKKQKYGFKKSISQDELLSPKNGDIGHDLHKPVPSLLAVPSFSTLQSLRKSITDHGNVCPLTQKHLVQLDWVSKEDGSHILTVGVGSKILLFTPVSSDLAQANMKAMKESQTTNRPILRKASSLAAPNFVDEIRWMKLRRIDLSTADGLPPLPMQISWVRDGILVVGMDSEMHVYSQWRSSFSSEYKHQSELTHQESDETLDTRNLRDEDLKSLALESSQRRLANVSSMPHLSRVSSINLTMLTGTETGKKKKGNLPDPATLDYMPDYGLFEASRIACPVLPQYHPKQLMELLNSGKIRWVKAILAHLVRCISGTCVARNSSKGDDESIRQRGWSRSRTLSVSYAGATSPLEQRGSTTAIPEELTLDYAEITSIPPLPLWTLLAADKETASKTAQNSEDQQDYNDLFDGRLSMEDESLDDYLQEETDNVRRMERRQSGNIERQGLSHFGPRQGRLLSRLLTHTHLPGLSSLDQMHLLALADTVSTCNTDFAERFAIDAAKTAIAKENLTGVPQGDEISTDSLDDCGLRFLLAMKHYNYLIKCLPLAQRAQFQRQGISTNNLVWAFHSESEEELLHLIPSYAKGSPKWPVLKELGVGWWLRNNTLLKTCIEKVAKASYMVKEDPLDAAIFYLAMKKKNLVWGLFRSKRDQRMTDFLSNNFTEDRWRKAALKNAFALLGKQRFEHAAAFFLLAGALRDAIEVCLNKLEDFQLAMVIARLYESELDATPGQLKRLLYEEILGCDAEGKNCDMSQAHPDPFLRSMALWMLKDHAGSLNTLLQTNIGTLHSQYNDEKPESSSANPNVFNFYVYLRTHPLLIRQFIASTALDKKRTQVVLSGFSYNTESKMPSNPDKQLLLEDSITPLERQLYFTTAHAHFKAGCPALALEVLSKLPNKVIESGGNDSPSILTSPNKKRVHDYQIDTGILHWEKSETQEPSKINSADSVDWVTPVSSQPVSLNVDKELKLIYDTEEEDDDDDEDDQIRMKVDEKLTSKEEEEEEGQQQKNEHKDEILDIMAQQLKFVACLKIVMEELSTLATGFEVDGGQLRYQLYVWLEREVDALRQLCNYSSGDSEYSVAEDSMIEMQDGRECSGTPTMMRPGERPTLHEILMAEKLDFEAKVERAAKRKRWLKANETLLRTLLSYCSLHGASGGGLASVRMELVLLLQELQQEKTQQQLLSPLPFPTTLPLLSASVACNKTVIADPIRHLQSQAHDMLQTMVELRTPPLPSKKLFTEVFVLRDLAIALSACIYQSLCDSDSFSVKQQYDEYQSPGMETLARLNVMYPSSHLIGCGQRKRKYSLDEPLEVTTHPNKWPGVTNLRALLAREKDEDTPRLNVLLCESFIATYMSLMVYAISTCDCHILYRIAGHKFSNVTWSTLYGGGVKKLLRAATTNSSQSVNQIRLEKDQNSEGTGMWNAMSSLTKQRVRLNMKILGQFSSQSGTPMMKEDKPTYREQFVPPEMSMISYFLIKPNLPKTDAADIDDYDSADSAVSDLDEDEEEEDVFDNSEILKRDKKKNQENTEHSNPFSYSWAIMRLAVLKLVQLQLQEFLTIAGLEMQELPVSSPLIHGVLRGLAHWQDSLKEDLDSRGPAPADYIPGCYVESTATGPAIHKYRSLLEKSNTPFHRHSSAAPACRLWCFLVRQEPVQDIFIRCVFGKKRSISTLLDNAVYDNVKINGEERKTENGTVSLPEPVRIIHKDQESISAFCLNQVTPGFLSLANPREIQEMDISLLLELPSWLEDECEFDIINLNKEPETLPASSYLVIQTAADKPLLNQAAPTGINIHSVPASPQPGGMAGQTGRGASVVLKHKVDGIKRMNAHPLLPLYLTGSQDGSVQMWEWGHTQPVSTPRSAGTYAKVTRVRFSQHGNKFGVADGDGKLSLFQVGLSTNESRSFFSYQCHNKVTSDFVFLGSCSMVATAGHSSESKNVAIWDSLLPKKKAMVAAFICHEQGASSLVLAPQHQYVISAGKKGDVCIFDVRQRTLRLKFQAHESAIKCLAVDPMEEFFVTGSADGDIKIWSLANTNSSHTLYSFPGEHARSSFFKNVGPGVTQLYVDSGSRLFSCGADGSMKVRQLPDRDTIVQSLYLGERRCVTISIPVK</sequence>
<feature type="region of interest" description="Disordered" evidence="2">
    <location>
        <begin position="2218"/>
        <end position="2238"/>
    </location>
</feature>
<dbReference type="SMART" id="SM00320">
    <property type="entry name" value="WD40"/>
    <property type="match status" value="11"/>
</dbReference>
<dbReference type="EnsemblMetazoa" id="PHUM399810-RA">
    <property type="protein sequence ID" value="PHUM399810-PA"/>
    <property type="gene ID" value="PHUM399810"/>
</dbReference>
<dbReference type="VEuPathDB" id="VectorBase:PHUM399810"/>
<dbReference type="Gene3D" id="2.130.10.10">
    <property type="entry name" value="YVTN repeat-like/Quinoprotein amine dehydrogenase"/>
    <property type="match status" value="2"/>
</dbReference>
<proteinExistence type="predicted"/>
<evidence type="ECO:0000256" key="2">
    <source>
        <dbReference type="SAM" id="MobiDB-lite"/>
    </source>
</evidence>
<gene>
    <name evidence="5" type="primary">8237930</name>
    <name evidence="4" type="ORF">Phum_PHUM399810</name>
</gene>
<dbReference type="CTD" id="8237930"/>
<feature type="compositionally biased region" description="Polar residues" evidence="2">
    <location>
        <begin position="498"/>
        <end position="512"/>
    </location>
</feature>
<dbReference type="GO" id="GO:0007035">
    <property type="term" value="P:vacuolar acidification"/>
    <property type="evidence" value="ECO:0007669"/>
    <property type="project" value="TreeGrafter"/>
</dbReference>
<organism>
    <name type="scientific">Pediculus humanus subsp. corporis</name>
    <name type="common">Body louse</name>
    <dbReference type="NCBI Taxonomy" id="121224"/>
    <lineage>
        <taxon>Eukaryota</taxon>
        <taxon>Metazoa</taxon>
        <taxon>Ecdysozoa</taxon>
        <taxon>Arthropoda</taxon>
        <taxon>Hexapoda</taxon>
        <taxon>Insecta</taxon>
        <taxon>Pterygota</taxon>
        <taxon>Neoptera</taxon>
        <taxon>Paraneoptera</taxon>
        <taxon>Psocodea</taxon>
        <taxon>Troctomorpha</taxon>
        <taxon>Phthiraptera</taxon>
        <taxon>Anoplura</taxon>
        <taxon>Pediculidae</taxon>
        <taxon>Pediculus</taxon>
    </lineage>
</organism>
<dbReference type="InterPro" id="IPR022033">
    <property type="entry name" value="Rav1p_C"/>
</dbReference>
<dbReference type="PANTHER" id="PTHR13950">
    <property type="entry name" value="RABCONNECTIN-RELATED"/>
    <property type="match status" value="1"/>
</dbReference>
<dbReference type="GeneID" id="8237930"/>
<dbReference type="OrthoDB" id="342131at2759"/>
<evidence type="ECO:0000256" key="1">
    <source>
        <dbReference type="PROSITE-ProRule" id="PRU00221"/>
    </source>
</evidence>
<dbReference type="PANTHER" id="PTHR13950:SF9">
    <property type="entry name" value="RABCONNECTIN-3A"/>
    <property type="match status" value="1"/>
</dbReference>
<feature type="region of interest" description="Disordered" evidence="2">
    <location>
        <begin position="656"/>
        <end position="689"/>
    </location>
</feature>
<dbReference type="FunFam" id="2.130.10.10:FF:001065">
    <property type="entry name" value="Dual oxidase maturation factor, putative"/>
    <property type="match status" value="1"/>
</dbReference>
<dbReference type="PROSITE" id="PS50082">
    <property type="entry name" value="WD_REPEATS_2"/>
    <property type="match status" value="1"/>
</dbReference>
<dbReference type="EMBL" id="AAZO01004693">
    <property type="status" value="NOT_ANNOTATED_CDS"/>
    <property type="molecule type" value="Genomic_DNA"/>
</dbReference>
<evidence type="ECO:0000313" key="6">
    <source>
        <dbReference type="Proteomes" id="UP000009046"/>
    </source>
</evidence>
<name>E0VRK9_PEDHC</name>
<dbReference type="GO" id="GO:0043291">
    <property type="term" value="C:RAVE complex"/>
    <property type="evidence" value="ECO:0007669"/>
    <property type="project" value="TreeGrafter"/>
</dbReference>
<dbReference type="HOGENOM" id="CLU_000267_0_0_1"/>
<dbReference type="Proteomes" id="UP000009046">
    <property type="component" value="Unassembled WGS sequence"/>
</dbReference>
<keyword evidence="1" id="KW-0853">WD repeat</keyword>
<dbReference type="eggNOG" id="KOG1064">
    <property type="taxonomic scope" value="Eukaryota"/>
</dbReference>
<reference evidence="4" key="2">
    <citation type="submission" date="2007-04" db="EMBL/GenBank/DDBJ databases">
        <title>The genome of the human body louse.</title>
        <authorList>
            <consortium name="The Human Body Louse Genome Consortium"/>
            <person name="Kirkness E."/>
            <person name="Walenz B."/>
            <person name="Hass B."/>
            <person name="Bruggner R."/>
            <person name="Strausberg R."/>
        </authorList>
    </citation>
    <scope>NUCLEOTIDE SEQUENCE</scope>
    <source>
        <strain evidence="4">USDA</strain>
    </source>
</reference>
<dbReference type="Pfam" id="PF00400">
    <property type="entry name" value="WD40"/>
    <property type="match status" value="2"/>
</dbReference>
<dbReference type="STRING" id="121224.E0VRK9"/>
<feature type="domain" description="RAVE complex protein Rav1 C-terminal" evidence="3">
    <location>
        <begin position="1751"/>
        <end position="2044"/>
    </location>
</feature>
<dbReference type="Pfam" id="PF12234">
    <property type="entry name" value="Rav1p_C"/>
    <property type="match status" value="1"/>
</dbReference>
<keyword evidence="6" id="KW-1185">Reference proteome</keyword>